<evidence type="ECO:0000313" key="2">
    <source>
        <dbReference type="EMBL" id="KKL53720.1"/>
    </source>
</evidence>
<feature type="non-terminal residue" evidence="2">
    <location>
        <position position="378"/>
    </location>
</feature>
<dbReference type="EMBL" id="LAZR01031451">
    <property type="protein sequence ID" value="KKL53720.1"/>
    <property type="molecule type" value="Genomic_DNA"/>
</dbReference>
<reference evidence="2" key="1">
    <citation type="journal article" date="2015" name="Nature">
        <title>Complex archaea that bridge the gap between prokaryotes and eukaryotes.</title>
        <authorList>
            <person name="Spang A."/>
            <person name="Saw J.H."/>
            <person name="Jorgensen S.L."/>
            <person name="Zaremba-Niedzwiedzka K."/>
            <person name="Martijn J."/>
            <person name="Lind A.E."/>
            <person name="van Eijk R."/>
            <person name="Schleper C."/>
            <person name="Guy L."/>
            <person name="Ettema T.J."/>
        </authorList>
    </citation>
    <scope>NUCLEOTIDE SEQUENCE</scope>
</reference>
<dbReference type="AlphaFoldDB" id="A0A0F9F914"/>
<protein>
    <submittedName>
        <fullName evidence="2">Uncharacterized protein</fullName>
    </submittedName>
</protein>
<gene>
    <name evidence="2" type="ORF">LCGC14_2272630</name>
</gene>
<organism evidence="2">
    <name type="scientific">marine sediment metagenome</name>
    <dbReference type="NCBI Taxonomy" id="412755"/>
    <lineage>
        <taxon>unclassified sequences</taxon>
        <taxon>metagenomes</taxon>
        <taxon>ecological metagenomes</taxon>
    </lineage>
</organism>
<comment type="caution">
    <text evidence="2">The sequence shown here is derived from an EMBL/GenBank/DDBJ whole genome shotgun (WGS) entry which is preliminary data.</text>
</comment>
<evidence type="ECO:0000256" key="1">
    <source>
        <dbReference type="SAM" id="Coils"/>
    </source>
</evidence>
<proteinExistence type="predicted"/>
<accession>A0A0F9F914</accession>
<keyword evidence="1" id="KW-0175">Coiled coil</keyword>
<name>A0A0F9F914_9ZZZZ</name>
<sequence length="378" mass="43787">MSKTNYKKKKEEKRIIYPILEMETKGTLILPSDFITQINYLHGKVGKEEWSGMLLYDVKSGSPADPKNFILEAKHIFLMDIGSAAYTEYNTDGDIVDIYDNIEEAMEWKTGHIHTHHDMSAYFSGTDTDELNDNVDKHNYYLSLIVNFGAKYASKVAFLSDVHKSAKMNYVDDKGVLQHFKTDKVEKHMVVIDMEVFYDYKSKFFYGRYDQLIEKAKEKAKKEEKERKAKYGNKHTVHVTGYRNGELQYGDESGSNYSFPLGKVEKAPFEGDPKKMTTKEVEDLARNVFSVTPELNEMRSAYQILHVLAGTKNDKKVYYYTWLAENVELIIENFFDQNLEVDEMNDVINEITKSLIRFGNVPFLEDIINGITEVLIEF</sequence>
<feature type="coiled-coil region" evidence="1">
    <location>
        <begin position="206"/>
        <end position="233"/>
    </location>
</feature>